<dbReference type="SUPFAM" id="SSF69322">
    <property type="entry name" value="Tricorn protease domain 2"/>
    <property type="match status" value="1"/>
</dbReference>
<evidence type="ECO:0000259" key="4">
    <source>
        <dbReference type="PROSITE" id="PS51755"/>
    </source>
</evidence>
<proteinExistence type="predicted"/>
<dbReference type="EMBL" id="BNCK01000007">
    <property type="protein sequence ID" value="GHG00100.1"/>
    <property type="molecule type" value="Genomic_DNA"/>
</dbReference>
<dbReference type="PROSITE" id="PS51755">
    <property type="entry name" value="OMPR_PHOB"/>
    <property type="match status" value="1"/>
</dbReference>
<keyword evidence="1 2" id="KW-0238">DNA-binding</keyword>
<dbReference type="InterPro" id="IPR011042">
    <property type="entry name" value="6-blade_b-propeller_TolB-like"/>
</dbReference>
<dbReference type="InterPro" id="IPR032485">
    <property type="entry name" value="LRP1-like_beta_prop"/>
</dbReference>
<dbReference type="GO" id="GO:0006355">
    <property type="term" value="P:regulation of DNA-templated transcription"/>
    <property type="evidence" value="ECO:0007669"/>
    <property type="project" value="InterPro"/>
</dbReference>
<keyword evidence="3" id="KW-1133">Transmembrane helix</keyword>
<dbReference type="AlphaFoldDB" id="A0A919EMH1"/>
<reference evidence="5" key="2">
    <citation type="submission" date="2020-09" db="EMBL/GenBank/DDBJ databases">
        <authorList>
            <person name="Sun Q."/>
            <person name="Kim S."/>
        </authorList>
    </citation>
    <scope>NUCLEOTIDE SEQUENCE</scope>
    <source>
        <strain evidence="5">KCTC 42731</strain>
    </source>
</reference>
<gene>
    <name evidence="5" type="ORF">GCM10017161_30900</name>
</gene>
<dbReference type="PANTHER" id="PTHR36842">
    <property type="entry name" value="PROTEIN TOLB HOMOLOG"/>
    <property type="match status" value="1"/>
</dbReference>
<dbReference type="CDD" id="cd00383">
    <property type="entry name" value="trans_reg_C"/>
    <property type="match status" value="1"/>
</dbReference>
<accession>A0A919EMH1</accession>
<feature type="domain" description="OmpR/PhoB-type" evidence="4">
    <location>
        <begin position="3"/>
        <end position="101"/>
    </location>
</feature>
<dbReference type="SMART" id="SM00862">
    <property type="entry name" value="Trans_reg_C"/>
    <property type="match status" value="1"/>
</dbReference>
<keyword evidence="6" id="KW-1185">Reference proteome</keyword>
<dbReference type="InterPro" id="IPR016032">
    <property type="entry name" value="Sig_transdc_resp-reg_C-effctor"/>
</dbReference>
<dbReference type="SUPFAM" id="SSF46894">
    <property type="entry name" value="C-terminal effector domain of the bipartite response regulators"/>
    <property type="match status" value="1"/>
</dbReference>
<organism evidence="5 6">
    <name type="scientific">Thalassotalea marina</name>
    <dbReference type="NCBI Taxonomy" id="1673741"/>
    <lineage>
        <taxon>Bacteria</taxon>
        <taxon>Pseudomonadati</taxon>
        <taxon>Pseudomonadota</taxon>
        <taxon>Gammaproteobacteria</taxon>
        <taxon>Alteromonadales</taxon>
        <taxon>Colwelliaceae</taxon>
        <taxon>Thalassotalea</taxon>
    </lineage>
</organism>
<sequence length="673" mass="77764">MERFEVYVADVFVDFVNRQLVYQSKTRQLEPKVFRLLEVLIDADGDLVSRDQLIERVWDGRVVGEGAINRTVSILRQHFAEFDENKDFIVTVPKAGYKLQFLTKIQISTTKQMQQRKWHVMPLVVSMAVLFVIVLIYWFIRQPAQKLITFEPASRVSAQPGVEYNISTDKKAEQLLFTKWSNKEANAQLELKLLASGQSKPLIGLENNNVISQQLSPNGQLMVYAYRKNDRCYIALYHIVQQKTRDIHTCAQDSLPKFTWHWNNEYVYFRERIDKTQPYTISRFNLATDRLSKMSLPPSDGNVKGDYLISHHGNQNQLLIVRYIDESRAQLVVLNSFNGAEIYSKTVELHIDNAVWLTDNLVALVEKKQLYTFNVATSELTEQFNTPQTISSLSVAEQTLFYSSLSQVTHIIKYDVSNASRQVIDEANALAQLPRVSKQENLIYLSDKTGQLQIHMLSAEKQTTILTELPLRLGFDRIEWAANGEYLLLSRQGAIFRFDVKSQKLAQLLDESAKAYVVNFGEDHNDIIYGSNRSGQWQLWRYNVTTKQNQPLTKRGGYSGRLDNNILYFTKFAQAGLWQLDLKKGEEQLVIEDVDIINWLNWQLIDQFVYFYRPESGIWQFNLTNQREALVMPLYQGMLHQFSVSSDHQTIYVTESAAVEGDVYKSKFSITGR</sequence>
<dbReference type="GO" id="GO:0003677">
    <property type="term" value="F:DNA binding"/>
    <property type="evidence" value="ECO:0007669"/>
    <property type="project" value="UniProtKB-UniRule"/>
</dbReference>
<evidence type="ECO:0000256" key="1">
    <source>
        <dbReference type="ARBA" id="ARBA00023125"/>
    </source>
</evidence>
<evidence type="ECO:0000256" key="3">
    <source>
        <dbReference type="SAM" id="Phobius"/>
    </source>
</evidence>
<dbReference type="PANTHER" id="PTHR36842:SF1">
    <property type="entry name" value="PROTEIN TOLB"/>
    <property type="match status" value="1"/>
</dbReference>
<name>A0A919EMH1_9GAMM</name>
<dbReference type="Gene3D" id="1.10.10.10">
    <property type="entry name" value="Winged helix-like DNA-binding domain superfamily/Winged helix DNA-binding domain"/>
    <property type="match status" value="1"/>
</dbReference>
<comment type="caution">
    <text evidence="5">The sequence shown here is derived from an EMBL/GenBank/DDBJ whole genome shotgun (WGS) entry which is preliminary data.</text>
</comment>
<evidence type="ECO:0000256" key="2">
    <source>
        <dbReference type="PROSITE-ProRule" id="PRU01091"/>
    </source>
</evidence>
<keyword evidence="3" id="KW-0812">Transmembrane</keyword>
<reference evidence="5" key="1">
    <citation type="journal article" date="2014" name="Int. J. Syst. Evol. Microbiol.">
        <title>Complete genome sequence of Corynebacterium casei LMG S-19264T (=DSM 44701T), isolated from a smear-ripened cheese.</title>
        <authorList>
            <consortium name="US DOE Joint Genome Institute (JGI-PGF)"/>
            <person name="Walter F."/>
            <person name="Albersmeier A."/>
            <person name="Kalinowski J."/>
            <person name="Ruckert C."/>
        </authorList>
    </citation>
    <scope>NUCLEOTIDE SEQUENCE</scope>
    <source>
        <strain evidence="5">KCTC 42731</strain>
    </source>
</reference>
<dbReference type="Pfam" id="PF00486">
    <property type="entry name" value="Trans_reg_C"/>
    <property type="match status" value="1"/>
</dbReference>
<protein>
    <recommendedName>
        <fullName evidence="4">OmpR/PhoB-type domain-containing protein</fullName>
    </recommendedName>
</protein>
<dbReference type="Pfam" id="PF16472">
    <property type="entry name" value="DUF5050"/>
    <property type="match status" value="1"/>
</dbReference>
<dbReference type="InterPro" id="IPR036388">
    <property type="entry name" value="WH-like_DNA-bd_sf"/>
</dbReference>
<dbReference type="InterPro" id="IPR001867">
    <property type="entry name" value="OmpR/PhoB-type_DNA-bd"/>
</dbReference>
<dbReference type="SUPFAM" id="SSF82171">
    <property type="entry name" value="DPP6 N-terminal domain-like"/>
    <property type="match status" value="1"/>
</dbReference>
<feature type="transmembrane region" description="Helical" evidence="3">
    <location>
        <begin position="120"/>
        <end position="140"/>
    </location>
</feature>
<feature type="DNA-binding region" description="OmpR/PhoB-type" evidence="2">
    <location>
        <begin position="3"/>
        <end position="101"/>
    </location>
</feature>
<dbReference type="GO" id="GO:0000160">
    <property type="term" value="P:phosphorelay signal transduction system"/>
    <property type="evidence" value="ECO:0007669"/>
    <property type="project" value="InterPro"/>
</dbReference>
<evidence type="ECO:0000313" key="5">
    <source>
        <dbReference type="EMBL" id="GHG00100.1"/>
    </source>
</evidence>
<dbReference type="RefSeq" id="WP_189772430.1">
    <property type="nucleotide sequence ID" value="NZ_BNCK01000007.1"/>
</dbReference>
<evidence type="ECO:0000313" key="6">
    <source>
        <dbReference type="Proteomes" id="UP000623842"/>
    </source>
</evidence>
<dbReference type="Gene3D" id="2.120.10.30">
    <property type="entry name" value="TolB, C-terminal domain"/>
    <property type="match status" value="1"/>
</dbReference>
<keyword evidence="3" id="KW-0472">Membrane</keyword>
<dbReference type="Proteomes" id="UP000623842">
    <property type="component" value="Unassembled WGS sequence"/>
</dbReference>